<keyword evidence="2" id="KW-1185">Reference proteome</keyword>
<dbReference type="EMBL" id="CM042890">
    <property type="protein sequence ID" value="KAI4311364.1"/>
    <property type="molecule type" value="Genomic_DNA"/>
</dbReference>
<dbReference type="Proteomes" id="UP001057402">
    <property type="component" value="Chromosome 11"/>
</dbReference>
<evidence type="ECO:0000313" key="2">
    <source>
        <dbReference type="Proteomes" id="UP001057402"/>
    </source>
</evidence>
<sequence>MEELRQIRRGQLGEEIPGDLIFRRLAEDAEMEPASDATLGVSPRRWGLIWVRRTSSFAGIYQVVRMRLLWRRCLGLTWYSIAGVIAISVVLERIVVVSPVEA</sequence>
<gene>
    <name evidence="1" type="ORF">MLD38_036268</name>
</gene>
<accession>A0ACB9LJ74</accession>
<name>A0ACB9LJ74_9MYRT</name>
<reference evidence="2" key="1">
    <citation type="journal article" date="2023" name="Front. Plant Sci.">
        <title>Chromosomal-level genome assembly of Melastoma candidum provides insights into trichome evolution.</title>
        <authorList>
            <person name="Zhong Y."/>
            <person name="Wu W."/>
            <person name="Sun C."/>
            <person name="Zou P."/>
            <person name="Liu Y."/>
            <person name="Dai S."/>
            <person name="Zhou R."/>
        </authorList>
    </citation>
    <scope>NUCLEOTIDE SEQUENCE [LARGE SCALE GENOMIC DNA]</scope>
</reference>
<organism evidence="1 2">
    <name type="scientific">Melastoma candidum</name>
    <dbReference type="NCBI Taxonomy" id="119954"/>
    <lineage>
        <taxon>Eukaryota</taxon>
        <taxon>Viridiplantae</taxon>
        <taxon>Streptophyta</taxon>
        <taxon>Embryophyta</taxon>
        <taxon>Tracheophyta</taxon>
        <taxon>Spermatophyta</taxon>
        <taxon>Magnoliopsida</taxon>
        <taxon>eudicotyledons</taxon>
        <taxon>Gunneridae</taxon>
        <taxon>Pentapetalae</taxon>
        <taxon>rosids</taxon>
        <taxon>malvids</taxon>
        <taxon>Myrtales</taxon>
        <taxon>Melastomataceae</taxon>
        <taxon>Melastomatoideae</taxon>
        <taxon>Melastomateae</taxon>
        <taxon>Melastoma</taxon>
    </lineage>
</organism>
<evidence type="ECO:0000313" key="1">
    <source>
        <dbReference type="EMBL" id="KAI4311364.1"/>
    </source>
</evidence>
<proteinExistence type="predicted"/>
<comment type="caution">
    <text evidence="1">The sequence shown here is derived from an EMBL/GenBank/DDBJ whole genome shotgun (WGS) entry which is preliminary data.</text>
</comment>
<protein>
    <submittedName>
        <fullName evidence="1">Uncharacterized protein</fullName>
    </submittedName>
</protein>